<dbReference type="RefSeq" id="WP_130346970.1">
    <property type="nucleotide sequence ID" value="NZ_SGWQ01000009.1"/>
</dbReference>
<dbReference type="EMBL" id="SGWQ01000009">
    <property type="protein sequence ID" value="RZS34486.1"/>
    <property type="molecule type" value="Genomic_DNA"/>
</dbReference>
<dbReference type="OrthoDB" id="9975268at2"/>
<dbReference type="Proteomes" id="UP000294257">
    <property type="component" value="Unassembled WGS sequence"/>
</dbReference>
<accession>A0A4Q7KKN3</accession>
<reference evidence="1 2" key="1">
    <citation type="submission" date="2019-02" db="EMBL/GenBank/DDBJ databases">
        <title>Genomic Encyclopedia of Type Strains, Phase IV (KMG-IV): sequencing the most valuable type-strain genomes for metagenomic binning, comparative biology and taxonomic classification.</title>
        <authorList>
            <person name="Goeker M."/>
        </authorList>
    </citation>
    <scope>NUCLEOTIDE SEQUENCE [LARGE SCALE GENOMIC DNA]</scope>
    <source>
        <strain evidence="1 2">DSM 101727</strain>
    </source>
</reference>
<proteinExistence type="predicted"/>
<organism evidence="1 2">
    <name type="scientific">Herbihabitans rhizosphaerae</name>
    <dbReference type="NCBI Taxonomy" id="1872711"/>
    <lineage>
        <taxon>Bacteria</taxon>
        <taxon>Bacillati</taxon>
        <taxon>Actinomycetota</taxon>
        <taxon>Actinomycetes</taxon>
        <taxon>Pseudonocardiales</taxon>
        <taxon>Pseudonocardiaceae</taxon>
        <taxon>Herbihabitans</taxon>
    </lineage>
</organism>
<protein>
    <submittedName>
        <fullName evidence="1">Uncharacterized protein</fullName>
    </submittedName>
</protein>
<dbReference type="AlphaFoldDB" id="A0A4Q7KKN3"/>
<name>A0A4Q7KKN3_9PSEU</name>
<comment type="caution">
    <text evidence="1">The sequence shown here is derived from an EMBL/GenBank/DDBJ whole genome shotgun (WGS) entry which is preliminary data.</text>
</comment>
<evidence type="ECO:0000313" key="2">
    <source>
        <dbReference type="Proteomes" id="UP000294257"/>
    </source>
</evidence>
<evidence type="ECO:0000313" key="1">
    <source>
        <dbReference type="EMBL" id="RZS34486.1"/>
    </source>
</evidence>
<gene>
    <name evidence="1" type="ORF">EV193_109277</name>
</gene>
<sequence>MAPICTPLTTPGGAKADVCRAWYREGDGNGYHGWFAATVFGASFAQVYVDGAIAHLARPDGVGVYRHADNVRLRVCNSNGCGAWW</sequence>
<keyword evidence="2" id="KW-1185">Reference proteome</keyword>